<dbReference type="PANTHER" id="PTHR36435">
    <property type="entry name" value="SLR1288 PROTEIN"/>
    <property type="match status" value="1"/>
</dbReference>
<accession>A0ABR8DQU3</accession>
<sequence length="93" mass="9746">MLLGLVTPLGEELLFRGVITNALLHYGSFIGVLGSTLIFALMHGFNTVFPAALVVGLVTAEVYRRSGSVWPAVVAHTVVNLPTIPVMVLAGTG</sequence>
<dbReference type="InterPro" id="IPR052710">
    <property type="entry name" value="CAAX_protease"/>
</dbReference>
<proteinExistence type="predicted"/>
<feature type="domain" description="CAAX prenyl protease 2/Lysostaphin resistance protein A-like" evidence="1">
    <location>
        <begin position="2"/>
        <end position="81"/>
    </location>
</feature>
<organism evidence="2 3">
    <name type="scientific">Nostoc flagelliforme FACHB-838</name>
    <dbReference type="NCBI Taxonomy" id="2692904"/>
    <lineage>
        <taxon>Bacteria</taxon>
        <taxon>Bacillati</taxon>
        <taxon>Cyanobacteriota</taxon>
        <taxon>Cyanophyceae</taxon>
        <taxon>Nostocales</taxon>
        <taxon>Nostocaceae</taxon>
        <taxon>Nostoc</taxon>
    </lineage>
</organism>
<keyword evidence="3" id="KW-1185">Reference proteome</keyword>
<name>A0ABR8DQU3_9NOSO</name>
<evidence type="ECO:0000313" key="2">
    <source>
        <dbReference type="EMBL" id="MBD2531826.1"/>
    </source>
</evidence>
<dbReference type="InterPro" id="IPR003675">
    <property type="entry name" value="Rce1/LyrA-like_dom"/>
</dbReference>
<dbReference type="Proteomes" id="UP000623440">
    <property type="component" value="Unassembled WGS sequence"/>
</dbReference>
<comment type="caution">
    <text evidence="2">The sequence shown here is derived from an EMBL/GenBank/DDBJ whole genome shotgun (WGS) entry which is preliminary data.</text>
</comment>
<dbReference type="PANTHER" id="PTHR36435:SF1">
    <property type="entry name" value="CAAX AMINO TERMINAL PROTEASE FAMILY PROTEIN"/>
    <property type="match status" value="1"/>
</dbReference>
<dbReference type="EMBL" id="JACJSI010000042">
    <property type="protein sequence ID" value="MBD2531826.1"/>
    <property type="molecule type" value="Genomic_DNA"/>
</dbReference>
<protein>
    <submittedName>
        <fullName evidence="2">CPBP family intramembrane metalloprotease</fullName>
    </submittedName>
</protein>
<keyword evidence="2" id="KW-0645">Protease</keyword>
<evidence type="ECO:0000313" key="3">
    <source>
        <dbReference type="Proteomes" id="UP000623440"/>
    </source>
</evidence>
<evidence type="ECO:0000259" key="1">
    <source>
        <dbReference type="Pfam" id="PF02517"/>
    </source>
</evidence>
<dbReference type="Pfam" id="PF02517">
    <property type="entry name" value="Rce1-like"/>
    <property type="match status" value="1"/>
</dbReference>
<keyword evidence="2" id="KW-0378">Hydrolase</keyword>
<keyword evidence="2" id="KW-0482">Metalloprotease</keyword>
<gene>
    <name evidence="2" type="ORF">H6G97_20445</name>
</gene>
<reference evidence="2 3" key="1">
    <citation type="journal article" date="2020" name="ISME J.">
        <title>Comparative genomics reveals insights into cyanobacterial evolution and habitat adaptation.</title>
        <authorList>
            <person name="Chen M.Y."/>
            <person name="Teng W.K."/>
            <person name="Zhao L."/>
            <person name="Hu C.X."/>
            <person name="Zhou Y.K."/>
            <person name="Han B.P."/>
            <person name="Song L.R."/>
            <person name="Shu W.S."/>
        </authorList>
    </citation>
    <scope>NUCLEOTIDE SEQUENCE [LARGE SCALE GENOMIC DNA]</scope>
    <source>
        <strain evidence="2 3">FACHB-838</strain>
    </source>
</reference>
<dbReference type="GO" id="GO:0008237">
    <property type="term" value="F:metallopeptidase activity"/>
    <property type="evidence" value="ECO:0007669"/>
    <property type="project" value="UniProtKB-KW"/>
</dbReference>